<dbReference type="FunFam" id="3.40.1490.10:FF:000001">
    <property type="entry name" value="Peptidyl-tRNA hydrolase 2"/>
    <property type="match status" value="1"/>
</dbReference>
<dbReference type="AlphaFoldDB" id="A0A060T3W3"/>
<proteinExistence type="inferred from homology"/>
<dbReference type="Pfam" id="PF01981">
    <property type="entry name" value="PTH2"/>
    <property type="match status" value="1"/>
</dbReference>
<dbReference type="GO" id="GO:0005829">
    <property type="term" value="C:cytosol"/>
    <property type="evidence" value="ECO:0007669"/>
    <property type="project" value="TreeGrafter"/>
</dbReference>
<keyword evidence="2 5" id="KW-0378">Hydrolase</keyword>
<protein>
    <recommendedName>
        <fullName evidence="1">peptidyl-tRNA hydrolase</fullName>
        <ecNumber evidence="1">3.1.1.29</ecNumber>
    </recommendedName>
</protein>
<comment type="catalytic activity">
    <reaction evidence="4">
        <text>an N-acyl-L-alpha-aminoacyl-tRNA + H2O = an N-acyl-L-amino acid + a tRNA + H(+)</text>
        <dbReference type="Rhea" id="RHEA:54448"/>
        <dbReference type="Rhea" id="RHEA-COMP:10123"/>
        <dbReference type="Rhea" id="RHEA-COMP:13883"/>
        <dbReference type="ChEBI" id="CHEBI:15377"/>
        <dbReference type="ChEBI" id="CHEBI:15378"/>
        <dbReference type="ChEBI" id="CHEBI:59874"/>
        <dbReference type="ChEBI" id="CHEBI:78442"/>
        <dbReference type="ChEBI" id="CHEBI:138191"/>
        <dbReference type="EC" id="3.1.1.29"/>
    </reaction>
</comment>
<dbReference type="InterPro" id="IPR023476">
    <property type="entry name" value="Pep_tRNA_hydro_II_dom_sf"/>
</dbReference>
<comment type="similarity">
    <text evidence="3">Belongs to the PTH2 family.</text>
</comment>
<dbReference type="InterPro" id="IPR002833">
    <property type="entry name" value="PTH2"/>
</dbReference>
<reference evidence="5" key="2">
    <citation type="submission" date="2014-06" db="EMBL/GenBank/DDBJ databases">
        <title>The complete genome of Blastobotrys (Arxula) adeninivorans LS3 - a yeast of biotechnological interest.</title>
        <authorList>
            <person name="Kunze G."/>
            <person name="Gaillardin C."/>
            <person name="Czernicka M."/>
            <person name="Durrens P."/>
            <person name="Martin T."/>
            <person name="Boer E."/>
            <person name="Gabaldon T."/>
            <person name="Cruz J."/>
            <person name="Talla E."/>
            <person name="Marck C."/>
            <person name="Goffeau A."/>
            <person name="Barbe V."/>
            <person name="Baret P."/>
            <person name="Baronian K."/>
            <person name="Beier S."/>
            <person name="Bleykasten C."/>
            <person name="Bode R."/>
            <person name="Casaregola S."/>
            <person name="Despons L."/>
            <person name="Fairhead C."/>
            <person name="Giersberg M."/>
            <person name="Gierski P."/>
            <person name="Hahnel U."/>
            <person name="Hartmann A."/>
            <person name="Jankowska D."/>
            <person name="Jubin C."/>
            <person name="Jung P."/>
            <person name="Lafontaine I."/>
            <person name="Leh-Louis V."/>
            <person name="Lemaire M."/>
            <person name="Marcet-Houben M."/>
            <person name="Mascher M."/>
            <person name="Morel G."/>
            <person name="Richard G.-F."/>
            <person name="Riechen J."/>
            <person name="Sacerdot C."/>
            <person name="Sarkar A."/>
            <person name="Savel G."/>
            <person name="Schacherer J."/>
            <person name="Sherman D."/>
            <person name="Straub M.-L."/>
            <person name="Stein N."/>
            <person name="Thierry A."/>
            <person name="Trautwein-Schult A."/>
            <person name="Westhof E."/>
            <person name="Worch S."/>
            <person name="Dujon B."/>
            <person name="Souciet J.-L."/>
            <person name="Wincker P."/>
            <person name="Scholz U."/>
            <person name="Neuveglise N."/>
        </authorList>
    </citation>
    <scope>NUCLEOTIDE SEQUENCE</scope>
    <source>
        <strain evidence="5">LS3</strain>
    </source>
</reference>
<evidence type="ECO:0000256" key="2">
    <source>
        <dbReference type="ARBA" id="ARBA00022801"/>
    </source>
</evidence>
<name>A0A060T3W3_BLAAD</name>
<dbReference type="EC" id="3.1.1.29" evidence="1"/>
<dbReference type="PhylomeDB" id="A0A060T3W3"/>
<dbReference type="EMBL" id="HG937693">
    <property type="protein sequence ID" value="CDP35785.1"/>
    <property type="molecule type" value="Genomic_DNA"/>
</dbReference>
<dbReference type="SUPFAM" id="SSF102462">
    <property type="entry name" value="Peptidyl-tRNA hydrolase II"/>
    <property type="match status" value="1"/>
</dbReference>
<dbReference type="Gene3D" id="3.40.1490.10">
    <property type="entry name" value="Bit1"/>
    <property type="match status" value="1"/>
</dbReference>
<dbReference type="PANTHER" id="PTHR12649:SF11">
    <property type="entry name" value="PEPTIDYL-TRNA HYDROLASE 2, MITOCHONDRIAL"/>
    <property type="match status" value="1"/>
</dbReference>
<evidence type="ECO:0000256" key="4">
    <source>
        <dbReference type="ARBA" id="ARBA00048707"/>
    </source>
</evidence>
<evidence type="ECO:0000256" key="3">
    <source>
        <dbReference type="ARBA" id="ARBA00038050"/>
    </source>
</evidence>
<gene>
    <name evidence="5" type="ORF">GNLVRS02_ARAD1C43384g</name>
</gene>
<dbReference type="PANTHER" id="PTHR12649">
    <property type="entry name" value="PEPTIDYL-TRNA HYDROLASE 2"/>
    <property type="match status" value="1"/>
</dbReference>
<organism evidence="5">
    <name type="scientific">Blastobotrys adeninivorans</name>
    <name type="common">Yeast</name>
    <name type="synonym">Arxula adeninivorans</name>
    <dbReference type="NCBI Taxonomy" id="409370"/>
    <lineage>
        <taxon>Eukaryota</taxon>
        <taxon>Fungi</taxon>
        <taxon>Dikarya</taxon>
        <taxon>Ascomycota</taxon>
        <taxon>Saccharomycotina</taxon>
        <taxon>Dipodascomycetes</taxon>
        <taxon>Dipodascales</taxon>
        <taxon>Trichomonascaceae</taxon>
        <taxon>Blastobotrys</taxon>
    </lineage>
</organism>
<evidence type="ECO:0000256" key="1">
    <source>
        <dbReference type="ARBA" id="ARBA00013260"/>
    </source>
</evidence>
<accession>A0A060T3W3</accession>
<dbReference type="CDD" id="cd02430">
    <property type="entry name" value="PTH2"/>
    <property type="match status" value="1"/>
</dbReference>
<dbReference type="GO" id="GO:0004045">
    <property type="term" value="F:peptidyl-tRNA hydrolase activity"/>
    <property type="evidence" value="ECO:0007669"/>
    <property type="project" value="UniProtKB-EC"/>
</dbReference>
<reference evidence="5" key="1">
    <citation type="submission" date="2014-02" db="EMBL/GenBank/DDBJ databases">
        <authorList>
            <person name="Genoscope - CEA"/>
        </authorList>
    </citation>
    <scope>NUCLEOTIDE SEQUENCE</scope>
    <source>
        <strain evidence="5">LS3</strain>
    </source>
</reference>
<dbReference type="NCBIfam" id="TIGR00283">
    <property type="entry name" value="arch_pth2"/>
    <property type="match status" value="1"/>
</dbReference>
<evidence type="ECO:0000313" key="5">
    <source>
        <dbReference type="EMBL" id="CDP35785.1"/>
    </source>
</evidence>
<sequence>MSTQYWRLAITCLVSGLAGYYFGSQSHRGYSDDEDEVDASPGAFADSQEECKLVLVVRSDLKMGKGKVAAQCSHATLACYKSLARSDPALLNRWESTGQAKVTLQCGDEEEMKLLQAMAMSLNLTARVIHDAGRTQIAAGSATVLGIGPAPKSAVDQVTGSLKLY</sequence>
<dbReference type="NCBIfam" id="NF003314">
    <property type="entry name" value="PRK04322.1"/>
    <property type="match status" value="1"/>
</dbReference>